<feature type="region of interest" description="Disordered" evidence="11">
    <location>
        <begin position="543"/>
        <end position="579"/>
    </location>
</feature>
<keyword evidence="5 10" id="KW-0819">tRNA processing</keyword>
<dbReference type="SUPFAM" id="SSF53335">
    <property type="entry name" value="S-adenosyl-L-methionine-dependent methyltransferases"/>
    <property type="match status" value="1"/>
</dbReference>
<comment type="catalytic activity">
    <reaction evidence="8 10">
        <text>guanosine(26) in tRNA + 2 S-adenosyl-L-methionine = N(2)-dimethylguanosine(26) in tRNA + 2 S-adenosyl-L-homocysteine + 2 H(+)</text>
        <dbReference type="Rhea" id="RHEA:43140"/>
        <dbReference type="Rhea" id="RHEA-COMP:10359"/>
        <dbReference type="Rhea" id="RHEA-COMP:10360"/>
        <dbReference type="ChEBI" id="CHEBI:15378"/>
        <dbReference type="ChEBI" id="CHEBI:57856"/>
        <dbReference type="ChEBI" id="CHEBI:59789"/>
        <dbReference type="ChEBI" id="CHEBI:74269"/>
        <dbReference type="ChEBI" id="CHEBI:74513"/>
        <dbReference type="EC" id="2.1.1.216"/>
    </reaction>
</comment>
<evidence type="ECO:0000256" key="9">
    <source>
        <dbReference type="ARBA" id="ARBA00074266"/>
    </source>
</evidence>
<dbReference type="GO" id="GO:0160104">
    <property type="term" value="F:tRNA (guanine(26)-N2)-dimethyltransferase activity"/>
    <property type="evidence" value="ECO:0007669"/>
    <property type="project" value="UniProtKB-UniRule"/>
</dbReference>
<dbReference type="InterPro" id="IPR029063">
    <property type="entry name" value="SAM-dependent_MTases_sf"/>
</dbReference>
<keyword evidence="6 10" id="KW-0694">RNA-binding</keyword>
<dbReference type="Gene3D" id="3.30.56.70">
    <property type="entry name" value="N2,N2-dimethylguanosine tRNA methyltransferase, C-terminal domain"/>
    <property type="match status" value="1"/>
</dbReference>
<name>A0A336K6H1_CULSO</name>
<evidence type="ECO:0000256" key="3">
    <source>
        <dbReference type="ARBA" id="ARBA00022679"/>
    </source>
</evidence>
<dbReference type="InterPro" id="IPR002905">
    <property type="entry name" value="Trm1"/>
</dbReference>
<dbReference type="AlphaFoldDB" id="A0A336K6H1"/>
<dbReference type="FunFam" id="3.30.56.70:FF:000001">
    <property type="entry name" value="tRNA (guanine(26)-N(2))-dimethyltransferase"/>
    <property type="match status" value="1"/>
</dbReference>
<dbReference type="NCBIfam" id="TIGR00308">
    <property type="entry name" value="TRM1"/>
    <property type="match status" value="1"/>
</dbReference>
<protein>
    <recommendedName>
        <fullName evidence="9 10">tRNA (guanine(26)-N(2))-dimethyltransferase</fullName>
        <ecNumber evidence="7 10">2.1.1.216</ecNumber>
    </recommendedName>
</protein>
<dbReference type="InterPro" id="IPR042296">
    <property type="entry name" value="tRNA_met_Trm1_C"/>
</dbReference>
<feature type="compositionally biased region" description="Basic and acidic residues" evidence="11">
    <location>
        <begin position="556"/>
        <end position="579"/>
    </location>
</feature>
<dbReference type="GO" id="GO:0002940">
    <property type="term" value="P:tRNA N2-guanine methylation"/>
    <property type="evidence" value="ECO:0007669"/>
    <property type="project" value="TreeGrafter"/>
</dbReference>
<evidence type="ECO:0000256" key="5">
    <source>
        <dbReference type="ARBA" id="ARBA00022694"/>
    </source>
</evidence>
<accession>A0A336K6H1</accession>
<evidence type="ECO:0000256" key="1">
    <source>
        <dbReference type="ARBA" id="ARBA00022555"/>
    </source>
</evidence>
<keyword evidence="2 10" id="KW-0489">Methyltransferase</keyword>
<comment type="similarity">
    <text evidence="10">Belongs to the class I-like SAM-binding methyltransferase superfamily. Trm1 family.</text>
</comment>
<sequence>MFVMIGRNLVSRVFPLKISVNKLISIKIRTFCENFIIRPSPIVMDVDSVKESESENGIESVIKEGSAEIRGKGQVFYNPVQEFNRDLSICVLSTFINEWAKSKDKQLKGNVGEKDENGITILEALSATGLRSIRYAKELHGVKEIVANDLSRQAVDAIKNNVDRNGVSDIITPSEADAIHLMSRDNKKYTAVDLDPYGCPSRFLDSAVRTVEDGGLMLITSTDMAVLCGNTPETCFIKYGSVSLKTRACHEQALRILLRCIESHANLYGRYITPLLSISVDFYIRVFVTIHTSQHECKMSSSKQSMVYMCTGCDALTFQPLGILKPNPTVKNPKQVKFAVPTGPPVPQRCEHCGHPHHMGGPIWTNPIHNQEFLDKLLSTVTSDRYEYLTNQKRIYGMLSVIKEELPDIPLYYGLDKLCSIVKLESIPALKLRSALLYAGFRVSMSHCWKTSIKTDAPMNVLWDIFRCWEKLKPVKQSHLIEGTPVKEILSRVSPIPYELNRIHPHANPKSRQQALVRFPENPAAYWGPGTRSTIMVKETKILKELRKQDKHKKKREEEREKNSPEPKQQKMDEQTEKS</sequence>
<evidence type="ECO:0000256" key="8">
    <source>
        <dbReference type="ARBA" id="ARBA00051897"/>
    </source>
</evidence>
<dbReference type="PANTHER" id="PTHR10631">
    <property type="entry name" value="N 2 ,N 2 -DIMETHYLGUANOSINE TRNA METHYLTRANSFERASE"/>
    <property type="match status" value="1"/>
</dbReference>
<dbReference type="GO" id="GO:0005634">
    <property type="term" value="C:nucleus"/>
    <property type="evidence" value="ECO:0007669"/>
    <property type="project" value="TreeGrafter"/>
</dbReference>
<dbReference type="Pfam" id="PF02005">
    <property type="entry name" value="TRM"/>
    <property type="match status" value="1"/>
</dbReference>
<dbReference type="VEuPathDB" id="VectorBase:CSON015191"/>
<dbReference type="Gene3D" id="3.40.50.150">
    <property type="entry name" value="Vaccinia Virus protein VP39"/>
    <property type="match status" value="1"/>
</dbReference>
<evidence type="ECO:0000256" key="10">
    <source>
        <dbReference type="PROSITE-ProRule" id="PRU00958"/>
    </source>
</evidence>
<organism evidence="12">
    <name type="scientific">Culicoides sonorensis</name>
    <name type="common">Biting midge</name>
    <dbReference type="NCBI Taxonomy" id="179676"/>
    <lineage>
        <taxon>Eukaryota</taxon>
        <taxon>Metazoa</taxon>
        <taxon>Ecdysozoa</taxon>
        <taxon>Arthropoda</taxon>
        <taxon>Hexapoda</taxon>
        <taxon>Insecta</taxon>
        <taxon>Pterygota</taxon>
        <taxon>Neoptera</taxon>
        <taxon>Endopterygota</taxon>
        <taxon>Diptera</taxon>
        <taxon>Nematocera</taxon>
        <taxon>Chironomoidea</taxon>
        <taxon>Ceratopogonidae</taxon>
        <taxon>Ceratopogoninae</taxon>
        <taxon>Culicoides</taxon>
        <taxon>Monoculicoides</taxon>
    </lineage>
</organism>
<dbReference type="PROSITE" id="PS51626">
    <property type="entry name" value="SAM_MT_TRM1"/>
    <property type="match status" value="1"/>
</dbReference>
<evidence type="ECO:0000256" key="4">
    <source>
        <dbReference type="ARBA" id="ARBA00022691"/>
    </source>
</evidence>
<reference evidence="12" key="1">
    <citation type="submission" date="2018-04" db="EMBL/GenBank/DDBJ databases">
        <authorList>
            <person name="Go L.Y."/>
            <person name="Mitchell J.A."/>
        </authorList>
    </citation>
    <scope>NUCLEOTIDE SEQUENCE</scope>
    <source>
        <tissue evidence="12">Whole organism</tissue>
    </source>
</reference>
<dbReference type="EC" id="2.1.1.216" evidence="7 10"/>
<keyword evidence="4 10" id="KW-0949">S-adenosyl-L-methionine</keyword>
<evidence type="ECO:0000313" key="13">
    <source>
        <dbReference type="EMBL" id="SSX19608.1"/>
    </source>
</evidence>
<evidence type="ECO:0000256" key="2">
    <source>
        <dbReference type="ARBA" id="ARBA00022603"/>
    </source>
</evidence>
<evidence type="ECO:0000313" key="12">
    <source>
        <dbReference type="EMBL" id="SSW99228.1"/>
    </source>
</evidence>
<evidence type="ECO:0000256" key="7">
    <source>
        <dbReference type="ARBA" id="ARBA00039099"/>
    </source>
</evidence>
<dbReference type="OMA" id="MKCCHEM"/>
<proteinExistence type="inferred from homology"/>
<dbReference type="PANTHER" id="PTHR10631:SF3">
    <property type="entry name" value="TRNA (GUANINE(26)-N(2))-DIMETHYLTRANSFERASE"/>
    <property type="match status" value="1"/>
</dbReference>
<keyword evidence="3 10" id="KW-0808">Transferase</keyword>
<dbReference type="EMBL" id="UFQS01000093">
    <property type="protein sequence ID" value="SSW99228.1"/>
    <property type="molecule type" value="Genomic_DNA"/>
</dbReference>
<reference evidence="13" key="2">
    <citation type="submission" date="2018-07" db="EMBL/GenBank/DDBJ databases">
        <authorList>
            <person name="Quirk P.G."/>
            <person name="Krulwich T.A."/>
        </authorList>
    </citation>
    <scope>NUCLEOTIDE SEQUENCE</scope>
</reference>
<evidence type="ECO:0000256" key="6">
    <source>
        <dbReference type="ARBA" id="ARBA00022884"/>
    </source>
</evidence>
<dbReference type="EMBL" id="UFQT01000093">
    <property type="protein sequence ID" value="SSX19608.1"/>
    <property type="molecule type" value="Genomic_DNA"/>
</dbReference>
<evidence type="ECO:0000256" key="11">
    <source>
        <dbReference type="SAM" id="MobiDB-lite"/>
    </source>
</evidence>
<keyword evidence="1 10" id="KW-0820">tRNA-binding</keyword>
<dbReference type="FunFam" id="3.40.50.150:FF:000051">
    <property type="entry name" value="tRNA (guanine(26)-N(2))-dimethyltransferase"/>
    <property type="match status" value="1"/>
</dbReference>
<dbReference type="GO" id="GO:0000049">
    <property type="term" value="F:tRNA binding"/>
    <property type="evidence" value="ECO:0007669"/>
    <property type="project" value="UniProtKB-UniRule"/>
</dbReference>
<gene>
    <name evidence="12" type="primary">CSON015191</name>
</gene>
<dbReference type="CDD" id="cd02440">
    <property type="entry name" value="AdoMet_MTases"/>
    <property type="match status" value="1"/>
</dbReference>